<evidence type="ECO:0000313" key="2">
    <source>
        <dbReference type="Proteomes" id="UP001140087"/>
    </source>
</evidence>
<accession>A0ACC1KVR4</accession>
<dbReference type="EMBL" id="JANBUN010002036">
    <property type="protein sequence ID" value="KAJ2795868.1"/>
    <property type="molecule type" value="Genomic_DNA"/>
</dbReference>
<gene>
    <name evidence="1" type="ORF">H4R21_004937</name>
</gene>
<sequence>MNKYHLCQRSPPTDPKRALADAVDTVVQRQLACGSGIDWEQVGQAVGLDVRKCLELCRVDEGKGRWVYHPDTVSWIPAKRMDAFIADNYPLPAKPNFRAVSNYMWIDMDDCIRMFDVLRGKIVWTDELKAWAVEMRESGMTYPMIARKLTPHPLSSMMIWQHIHGHKNRYAPASPELRERVDDFLDSNAEGCTYHELFKLAKVRFGGPEKHSAVVYLTGKAKYHRAYAARLEKVDVAAAYEQVASKKVTRKAMAAQLGVPPMSLNELFASHESKMYSGTWTDVETAKLMEFLDKTSPPHSWIRFSKLIGTKSARQCQSKYRRLVTAGRISQVKE</sequence>
<name>A0ACC1KVR4_9FUNG</name>
<dbReference type="Proteomes" id="UP001140087">
    <property type="component" value="Unassembled WGS sequence"/>
</dbReference>
<evidence type="ECO:0000313" key="1">
    <source>
        <dbReference type="EMBL" id="KAJ2795868.1"/>
    </source>
</evidence>
<comment type="caution">
    <text evidence="1">The sequence shown here is derived from an EMBL/GenBank/DDBJ whole genome shotgun (WGS) entry which is preliminary data.</text>
</comment>
<keyword evidence="2" id="KW-1185">Reference proteome</keyword>
<organism evidence="1 2">
    <name type="scientific">Coemansia helicoidea</name>
    <dbReference type="NCBI Taxonomy" id="1286919"/>
    <lineage>
        <taxon>Eukaryota</taxon>
        <taxon>Fungi</taxon>
        <taxon>Fungi incertae sedis</taxon>
        <taxon>Zoopagomycota</taxon>
        <taxon>Kickxellomycotina</taxon>
        <taxon>Kickxellomycetes</taxon>
        <taxon>Kickxellales</taxon>
        <taxon>Kickxellaceae</taxon>
        <taxon>Coemansia</taxon>
    </lineage>
</organism>
<protein>
    <submittedName>
        <fullName evidence="1">Uncharacterized protein</fullName>
    </submittedName>
</protein>
<proteinExistence type="predicted"/>
<reference evidence="1" key="1">
    <citation type="submission" date="2022-07" db="EMBL/GenBank/DDBJ databases">
        <title>Phylogenomic reconstructions and comparative analyses of Kickxellomycotina fungi.</title>
        <authorList>
            <person name="Reynolds N.K."/>
            <person name="Stajich J.E."/>
            <person name="Barry K."/>
            <person name="Grigoriev I.V."/>
            <person name="Crous P."/>
            <person name="Smith M.E."/>
        </authorList>
    </citation>
    <scope>NUCLEOTIDE SEQUENCE</scope>
    <source>
        <strain evidence="1">BCRC 34780</strain>
    </source>
</reference>